<evidence type="ECO:0000313" key="3">
    <source>
        <dbReference type="Proteomes" id="UP000014500"/>
    </source>
</evidence>
<dbReference type="HOGENOM" id="CLU_1252046_0_0_1"/>
<sequence length="221" mass="25472">MAGYWNFTVAALKKELMLRNTVTTGRKADLIERIAADNEEVNNIKTLEKGKLMYDGRKIEAGSICVVDNDLYFTGLPKKAQDVPGTNSIDLSDPRPEKYRNLPGTNDHFRNLTINFCNKSGMDMSFRYLFPKADLQTALLDHDYLTKPFVEYWIDNSLKEGNFLEIEKKTRKQANSSAWFQQRLWRITASRFGEICKLTKRRNMTKLCRSFNSMSCRGTAV</sequence>
<dbReference type="InterPro" id="IPR011335">
    <property type="entry name" value="Restrct_endonuc-II-like"/>
</dbReference>
<organism evidence="2 3">
    <name type="scientific">Strigamia maritima</name>
    <name type="common">European centipede</name>
    <name type="synonym">Geophilus maritimus</name>
    <dbReference type="NCBI Taxonomy" id="126957"/>
    <lineage>
        <taxon>Eukaryota</taxon>
        <taxon>Metazoa</taxon>
        <taxon>Ecdysozoa</taxon>
        <taxon>Arthropoda</taxon>
        <taxon>Myriapoda</taxon>
        <taxon>Chilopoda</taxon>
        <taxon>Pleurostigmophora</taxon>
        <taxon>Geophilomorpha</taxon>
        <taxon>Linotaeniidae</taxon>
        <taxon>Strigamia</taxon>
    </lineage>
</organism>
<evidence type="ECO:0000259" key="1">
    <source>
        <dbReference type="SMART" id="SM00513"/>
    </source>
</evidence>
<dbReference type="AlphaFoldDB" id="T1JBV9"/>
<reference evidence="3" key="1">
    <citation type="submission" date="2011-05" db="EMBL/GenBank/DDBJ databases">
        <authorList>
            <person name="Richards S.R."/>
            <person name="Qu J."/>
            <person name="Jiang H."/>
            <person name="Jhangiani S.N."/>
            <person name="Agravi P."/>
            <person name="Goodspeed R."/>
            <person name="Gross S."/>
            <person name="Mandapat C."/>
            <person name="Jackson L."/>
            <person name="Mathew T."/>
            <person name="Pu L."/>
            <person name="Thornton R."/>
            <person name="Saada N."/>
            <person name="Wilczek-Boney K.B."/>
            <person name="Lee S."/>
            <person name="Kovar C."/>
            <person name="Wu Y."/>
            <person name="Scherer S.E."/>
            <person name="Worley K.C."/>
            <person name="Muzny D.M."/>
            <person name="Gibbs R."/>
        </authorList>
    </citation>
    <scope>NUCLEOTIDE SEQUENCE</scope>
    <source>
        <strain evidence="3">Brora</strain>
    </source>
</reference>
<dbReference type="EMBL" id="JH432022">
    <property type="status" value="NOT_ANNOTATED_CDS"/>
    <property type="molecule type" value="Genomic_DNA"/>
</dbReference>
<keyword evidence="3" id="KW-1185">Reference proteome</keyword>
<dbReference type="Gene3D" id="3.90.320.10">
    <property type="match status" value="1"/>
</dbReference>
<feature type="domain" description="SAP" evidence="1">
    <location>
        <begin position="4"/>
        <end position="38"/>
    </location>
</feature>
<dbReference type="Proteomes" id="UP000014500">
    <property type="component" value="Unassembled WGS sequence"/>
</dbReference>
<name>T1JBV9_STRMM</name>
<dbReference type="Gene3D" id="1.10.720.30">
    <property type="entry name" value="SAP domain"/>
    <property type="match status" value="1"/>
</dbReference>
<dbReference type="EnsemblMetazoa" id="SMAR011264-RA">
    <property type="protein sequence ID" value="SMAR011264-PA"/>
    <property type="gene ID" value="SMAR011264"/>
</dbReference>
<protein>
    <recommendedName>
        <fullName evidence="1">SAP domain-containing protein</fullName>
    </recommendedName>
</protein>
<dbReference type="InterPro" id="IPR011604">
    <property type="entry name" value="PDDEXK-like_dom_sf"/>
</dbReference>
<dbReference type="InterPro" id="IPR036361">
    <property type="entry name" value="SAP_dom_sf"/>
</dbReference>
<reference evidence="2" key="2">
    <citation type="submission" date="2015-02" db="UniProtKB">
        <authorList>
            <consortium name="EnsemblMetazoa"/>
        </authorList>
    </citation>
    <scope>IDENTIFICATION</scope>
</reference>
<dbReference type="SUPFAM" id="SSF52980">
    <property type="entry name" value="Restriction endonuclease-like"/>
    <property type="match status" value="1"/>
</dbReference>
<dbReference type="SMART" id="SM00513">
    <property type="entry name" value="SAP"/>
    <property type="match status" value="1"/>
</dbReference>
<proteinExistence type="predicted"/>
<dbReference type="GO" id="GO:0006281">
    <property type="term" value="P:DNA repair"/>
    <property type="evidence" value="ECO:0007669"/>
    <property type="project" value="UniProtKB-ARBA"/>
</dbReference>
<dbReference type="PhylomeDB" id="T1JBV9"/>
<dbReference type="InterPro" id="IPR003034">
    <property type="entry name" value="SAP_dom"/>
</dbReference>
<dbReference type="SUPFAM" id="SSF68906">
    <property type="entry name" value="SAP domain"/>
    <property type="match status" value="1"/>
</dbReference>
<accession>T1JBV9</accession>
<evidence type="ECO:0000313" key="2">
    <source>
        <dbReference type="EnsemblMetazoa" id="SMAR011264-PA"/>
    </source>
</evidence>